<proteinExistence type="inferred from homology"/>
<sequence length="630" mass="70896">MNVAQLETEWTVVGDAKSWMDALLAAHGGSSPFASVKLEQRTQSSLKRRDLTVLDRSGKACLTGEVKVPWAADGASPFVETTVVDARAKALAAGSPWFFTWNLNELVLWKTDSFGDLGQPRGFKTFPVSSLRRQTDLTNPRFIAELRDGIERFFIDFMRVFRGETDLPQRAPDEYFVHAFDSFLAWPVLGAKFELLRRDGNASQRGAIDRWMRDAQGWILVGDRSELLGRAAKFACYAIANKLVFYDALRKRYTELPSLEIPEDEASGEAVFSRFGGFFDEARHVTGDYETVFGNPGADIGSRLPFYDDNVVDGWRAFVRQLDRFDLSKLDYDVIGRIFERLIDPEERHKYGQYYTRPEVVDLINSFAISKGDAKVLDPGCGGGTFLVRAYARKKYLAPRLGHTALLETIYGTDISPFAAHLSTINLATRDLVEDGNYPRVVRRDFFALRSGGDFMRLPRDGGTQTVTVPRFDAIVGNPPYVRQEDLSSDQKAEYRNVARMGGLTPTGRADLHVYFWGQALALMAPDAKLGFLASSQWLDADYGFALQAWLLENFRIEAIIESRDEPWFVGARVQTVAALATREADPEQRDNNMIRFVELRQPISSLLQHDDTTAGQLDAADRFRDAIMD</sequence>
<dbReference type="Pfam" id="PF07669">
    <property type="entry name" value="Eco57I"/>
    <property type="match status" value="1"/>
</dbReference>
<evidence type="ECO:0000256" key="5">
    <source>
        <dbReference type="ARBA" id="ARBA00022691"/>
    </source>
</evidence>
<accession>A0A0N9UTY9</accession>
<dbReference type="InterPro" id="IPR002052">
    <property type="entry name" value="DNA_methylase_N6_adenine_CS"/>
</dbReference>
<dbReference type="PANTHER" id="PTHR33841:SF5">
    <property type="entry name" value="DNA METHYLASE (MODIFICATION METHYLASE) (METHYLTRANSFERASE)-RELATED"/>
    <property type="match status" value="1"/>
</dbReference>
<dbReference type="Gene3D" id="3.40.50.150">
    <property type="entry name" value="Vaccinia Virus protein VP39"/>
    <property type="match status" value="1"/>
</dbReference>
<keyword evidence="4" id="KW-0808">Transferase</keyword>
<dbReference type="GO" id="GO:0032259">
    <property type="term" value="P:methylation"/>
    <property type="evidence" value="ECO:0007669"/>
    <property type="project" value="UniProtKB-KW"/>
</dbReference>
<feature type="domain" description="Type II methyltransferase M.TaqI-like" evidence="7">
    <location>
        <begin position="409"/>
        <end position="569"/>
    </location>
</feature>
<reference evidence="8 9" key="1">
    <citation type="journal article" date="2015" name="Genome Announc.">
        <title>Complete Genome Sequence of Polypropylene Glycol- and Polyethylene Glycol-Degrading Sphingopyxis macrogoltabida Strain EY-1.</title>
        <authorList>
            <person name="Ohtsubo Y."/>
            <person name="Nagata Y."/>
            <person name="Numata M."/>
            <person name="Tsuchikane K."/>
            <person name="Hosoyama A."/>
            <person name="Yamazoe A."/>
            <person name="Tsuda M."/>
            <person name="Fujita N."/>
            <person name="Kawai F."/>
        </authorList>
    </citation>
    <scope>NUCLEOTIDE SEQUENCE [LARGE SCALE GENOMIC DNA]</scope>
    <source>
        <strain evidence="8 9">EY-1</strain>
    </source>
</reference>
<comment type="similarity">
    <text evidence="1">Belongs to the N(4)/N(6)-methyltransferase family.</text>
</comment>
<dbReference type="RefSeq" id="WP_158500026.1">
    <property type="nucleotide sequence ID" value="NZ_CP012700.1"/>
</dbReference>
<evidence type="ECO:0000256" key="6">
    <source>
        <dbReference type="ARBA" id="ARBA00047942"/>
    </source>
</evidence>
<dbReference type="PROSITE" id="PS00092">
    <property type="entry name" value="N6_MTASE"/>
    <property type="match status" value="1"/>
</dbReference>
<evidence type="ECO:0000256" key="2">
    <source>
        <dbReference type="ARBA" id="ARBA00011900"/>
    </source>
</evidence>
<dbReference type="InterPro" id="IPR029063">
    <property type="entry name" value="SAM-dependent_MTases_sf"/>
</dbReference>
<dbReference type="GO" id="GO:0006304">
    <property type="term" value="P:DNA modification"/>
    <property type="evidence" value="ECO:0007669"/>
    <property type="project" value="InterPro"/>
</dbReference>
<name>A0A0N9UTY9_SPHMC</name>
<evidence type="ECO:0000256" key="4">
    <source>
        <dbReference type="ARBA" id="ARBA00022679"/>
    </source>
</evidence>
<dbReference type="InterPro" id="IPR050953">
    <property type="entry name" value="N4_N6_ade-DNA_methylase"/>
</dbReference>
<dbReference type="OrthoDB" id="9806213at2"/>
<dbReference type="Proteomes" id="UP000058074">
    <property type="component" value="Chromosome"/>
</dbReference>
<dbReference type="CDD" id="cd02440">
    <property type="entry name" value="AdoMet_MTases"/>
    <property type="match status" value="1"/>
</dbReference>
<evidence type="ECO:0000313" key="9">
    <source>
        <dbReference type="Proteomes" id="UP000058074"/>
    </source>
</evidence>
<dbReference type="GO" id="GO:0009007">
    <property type="term" value="F:site-specific DNA-methyltransferase (adenine-specific) activity"/>
    <property type="evidence" value="ECO:0007669"/>
    <property type="project" value="UniProtKB-EC"/>
</dbReference>
<dbReference type="EMBL" id="CP012700">
    <property type="protein sequence ID" value="ALH78959.1"/>
    <property type="molecule type" value="Genomic_DNA"/>
</dbReference>
<dbReference type="PANTHER" id="PTHR33841">
    <property type="entry name" value="DNA METHYLTRANSFERASE YEEA-RELATED"/>
    <property type="match status" value="1"/>
</dbReference>
<evidence type="ECO:0000259" key="7">
    <source>
        <dbReference type="Pfam" id="PF07669"/>
    </source>
</evidence>
<dbReference type="InterPro" id="IPR011639">
    <property type="entry name" value="MethylTrfase_TaqI-like_dom"/>
</dbReference>
<dbReference type="EC" id="2.1.1.72" evidence="2"/>
<gene>
    <name evidence="8" type="ORF">AN936_00795</name>
</gene>
<evidence type="ECO:0000256" key="3">
    <source>
        <dbReference type="ARBA" id="ARBA00022603"/>
    </source>
</evidence>
<evidence type="ECO:0000313" key="8">
    <source>
        <dbReference type="EMBL" id="ALH78959.1"/>
    </source>
</evidence>
<organism evidence="8 9">
    <name type="scientific">Sphingopyxis macrogoltabida</name>
    <name type="common">Sphingomonas macrogoltabidus</name>
    <dbReference type="NCBI Taxonomy" id="33050"/>
    <lineage>
        <taxon>Bacteria</taxon>
        <taxon>Pseudomonadati</taxon>
        <taxon>Pseudomonadota</taxon>
        <taxon>Alphaproteobacteria</taxon>
        <taxon>Sphingomonadales</taxon>
        <taxon>Sphingomonadaceae</taxon>
        <taxon>Sphingopyxis</taxon>
    </lineage>
</organism>
<dbReference type="PATRIC" id="fig|33050.5.peg.162"/>
<comment type="catalytic activity">
    <reaction evidence="6">
        <text>a 2'-deoxyadenosine in DNA + S-adenosyl-L-methionine = an N(6)-methyl-2'-deoxyadenosine in DNA + S-adenosyl-L-homocysteine + H(+)</text>
        <dbReference type="Rhea" id="RHEA:15197"/>
        <dbReference type="Rhea" id="RHEA-COMP:12418"/>
        <dbReference type="Rhea" id="RHEA-COMP:12419"/>
        <dbReference type="ChEBI" id="CHEBI:15378"/>
        <dbReference type="ChEBI" id="CHEBI:57856"/>
        <dbReference type="ChEBI" id="CHEBI:59789"/>
        <dbReference type="ChEBI" id="CHEBI:90615"/>
        <dbReference type="ChEBI" id="CHEBI:90616"/>
        <dbReference type="EC" id="2.1.1.72"/>
    </reaction>
</comment>
<keyword evidence="5" id="KW-0949">S-adenosyl-L-methionine</keyword>
<dbReference type="KEGG" id="smag:AN936_00795"/>
<keyword evidence="3" id="KW-0489">Methyltransferase</keyword>
<protein>
    <recommendedName>
        <fullName evidence="2">site-specific DNA-methyltransferase (adenine-specific)</fullName>
        <ecNumber evidence="2">2.1.1.72</ecNumber>
    </recommendedName>
</protein>
<dbReference type="AlphaFoldDB" id="A0A0N9UTY9"/>
<dbReference type="SUPFAM" id="SSF53335">
    <property type="entry name" value="S-adenosyl-L-methionine-dependent methyltransferases"/>
    <property type="match status" value="1"/>
</dbReference>
<evidence type="ECO:0000256" key="1">
    <source>
        <dbReference type="ARBA" id="ARBA00006594"/>
    </source>
</evidence>
<dbReference type="PRINTS" id="PR00507">
    <property type="entry name" value="N12N6MTFRASE"/>
</dbReference>
<dbReference type="GO" id="GO:0003676">
    <property type="term" value="F:nucleic acid binding"/>
    <property type="evidence" value="ECO:0007669"/>
    <property type="project" value="InterPro"/>
</dbReference>